<evidence type="ECO:0000313" key="1">
    <source>
        <dbReference type="EMBL" id="UYM14243.1"/>
    </source>
</evidence>
<dbReference type="EMBL" id="CP103300">
    <property type="protein sequence ID" value="UYM14243.1"/>
    <property type="molecule type" value="Genomic_DNA"/>
</dbReference>
<sequence>MYAVDTDDEYSRLVQAVYDKVILESSKVLLNSKRFSIHILKLADDPTYQEIADALLEVCDMIDFLVKHRGLEEHAWTCAKARDYAKFVADVAKAIEACDEVELKRLTEEMDKGSFL</sequence>
<evidence type="ECO:0000313" key="2">
    <source>
        <dbReference type="Proteomes" id="UP001163255"/>
    </source>
</evidence>
<dbReference type="RefSeq" id="WP_262595645.1">
    <property type="nucleotide sequence ID" value="NZ_CP103300.1"/>
</dbReference>
<accession>A0ABY6GNF8</accession>
<gene>
    <name evidence="1" type="ORF">NX720_15200</name>
</gene>
<protein>
    <submittedName>
        <fullName evidence="1">Uncharacterized protein</fullName>
    </submittedName>
</protein>
<organism evidence="1 2">
    <name type="scientific">Endozoicomonas euniceicola</name>
    <dbReference type="NCBI Taxonomy" id="1234143"/>
    <lineage>
        <taxon>Bacteria</taxon>
        <taxon>Pseudomonadati</taxon>
        <taxon>Pseudomonadota</taxon>
        <taxon>Gammaproteobacteria</taxon>
        <taxon>Oceanospirillales</taxon>
        <taxon>Endozoicomonadaceae</taxon>
        <taxon>Endozoicomonas</taxon>
    </lineage>
</organism>
<keyword evidence="2" id="KW-1185">Reference proteome</keyword>
<name>A0ABY6GNF8_9GAMM</name>
<dbReference type="Proteomes" id="UP001163255">
    <property type="component" value="Chromosome"/>
</dbReference>
<reference evidence="1" key="1">
    <citation type="submission" date="2022-10" db="EMBL/GenBank/DDBJ databases">
        <title>Completed Genome Sequence of two octocoral isolated bacterium, Endozoicomonas euniceicola EF212T and Endozoicomonas gorgoniicola PS125T.</title>
        <authorList>
            <person name="Chiou Y.-J."/>
            <person name="Chen Y.-H."/>
        </authorList>
    </citation>
    <scope>NUCLEOTIDE SEQUENCE</scope>
    <source>
        <strain evidence="1">EF212</strain>
    </source>
</reference>
<proteinExistence type="predicted"/>